<reference evidence="1" key="1">
    <citation type="submission" date="2019-11" db="EMBL/GenBank/DDBJ databases">
        <title>Nori genome reveals adaptations in red seaweeds to the harsh intertidal environment.</title>
        <authorList>
            <person name="Wang D."/>
            <person name="Mao Y."/>
        </authorList>
    </citation>
    <scope>NUCLEOTIDE SEQUENCE</scope>
    <source>
        <tissue evidence="1">Gametophyte</tissue>
    </source>
</reference>
<evidence type="ECO:0000313" key="1">
    <source>
        <dbReference type="EMBL" id="KAK1869031.1"/>
    </source>
</evidence>
<name>A0ACC3CGY4_PYRYE</name>
<sequence length="81" mass="8478">MATSVVADETGLGSLSLEEAAVSVHFSLQFDSSSGQRVILSGPAEALGNYDPAKSVALEYQHSGRWCSTVTFPVCTSGRGR</sequence>
<proteinExistence type="predicted"/>
<dbReference type="EMBL" id="CM020620">
    <property type="protein sequence ID" value="KAK1869031.1"/>
    <property type="molecule type" value="Genomic_DNA"/>
</dbReference>
<gene>
    <name evidence="1" type="ORF">I4F81_011513</name>
</gene>
<organism evidence="1 2">
    <name type="scientific">Pyropia yezoensis</name>
    <name type="common">Susabi-nori</name>
    <name type="synonym">Porphyra yezoensis</name>
    <dbReference type="NCBI Taxonomy" id="2788"/>
    <lineage>
        <taxon>Eukaryota</taxon>
        <taxon>Rhodophyta</taxon>
        <taxon>Bangiophyceae</taxon>
        <taxon>Bangiales</taxon>
        <taxon>Bangiaceae</taxon>
        <taxon>Pyropia</taxon>
    </lineage>
</organism>
<accession>A0ACC3CGY4</accession>
<protein>
    <submittedName>
        <fullName evidence="1">Uncharacterized protein</fullName>
    </submittedName>
</protein>
<comment type="caution">
    <text evidence="1">The sequence shown here is derived from an EMBL/GenBank/DDBJ whole genome shotgun (WGS) entry which is preliminary data.</text>
</comment>
<dbReference type="Proteomes" id="UP000798662">
    <property type="component" value="Chromosome 3"/>
</dbReference>
<keyword evidence="2" id="KW-1185">Reference proteome</keyword>
<evidence type="ECO:0000313" key="2">
    <source>
        <dbReference type="Proteomes" id="UP000798662"/>
    </source>
</evidence>